<dbReference type="AlphaFoldDB" id="A0A7J7YFR2"/>
<dbReference type="FunFam" id="2.40.50.120:FF:000016">
    <property type="entry name" value="Metalloproteinase inhibitor 1"/>
    <property type="match status" value="1"/>
</dbReference>
<evidence type="ECO:0000259" key="20">
    <source>
        <dbReference type="PROSITE" id="PS50189"/>
    </source>
</evidence>
<keyword evidence="22" id="KW-1185">Reference proteome</keyword>
<evidence type="ECO:0000256" key="4">
    <source>
        <dbReference type="ARBA" id="ARBA00022525"/>
    </source>
</evidence>
<feature type="domain" description="NTR" evidence="20">
    <location>
        <begin position="76"/>
        <end position="199"/>
    </location>
</feature>
<feature type="disulfide bond" evidence="19">
    <location>
        <begin position="207"/>
        <end position="212"/>
    </location>
</feature>
<keyword evidence="8 18" id="KW-0479">Metal-binding</keyword>
<gene>
    <name evidence="21" type="ORF">mMyoMyo1_019125</name>
</gene>
<comment type="subunit">
    <text evidence="16">Interacts with MMP1, MMP3, MMP10 and MMP13, but has only very low affinity for MMP14. Interacts with CD63; identified in a complex with CD63 and ITGB1.</text>
</comment>
<evidence type="ECO:0000256" key="13">
    <source>
        <dbReference type="ARBA" id="ARBA00023180"/>
    </source>
</evidence>
<dbReference type="PANTHER" id="PTHR11844">
    <property type="entry name" value="METALLOPROTEASE INHIBITOR"/>
    <property type="match status" value="1"/>
</dbReference>
<dbReference type="InterPro" id="IPR030490">
    <property type="entry name" value="TIMP_CS"/>
</dbReference>
<evidence type="ECO:0000256" key="19">
    <source>
        <dbReference type="PIRSR" id="PIRSR601820-3"/>
    </source>
</evidence>
<keyword evidence="6" id="KW-0483">Metalloprotease inhibitor</keyword>
<dbReference type="InterPro" id="IPR027465">
    <property type="entry name" value="TIMP_C"/>
</dbReference>
<dbReference type="InterPro" id="IPR001820">
    <property type="entry name" value="TIMP"/>
</dbReference>
<feature type="disulfide bond" evidence="19">
    <location>
        <begin position="202"/>
        <end position="249"/>
    </location>
</feature>
<keyword evidence="9" id="KW-0732">Signal</keyword>
<comment type="caution">
    <text evidence="21">The sequence shown here is derived from an EMBL/GenBank/DDBJ whole genome shotgun (WGS) entry which is preliminary data.</text>
</comment>
<feature type="disulfide bond" evidence="19">
    <location>
        <begin position="76"/>
        <end position="145"/>
    </location>
</feature>
<dbReference type="Gene3D" id="3.90.370.10">
    <property type="entry name" value="Tissue inhibitor of metalloproteinase-1. Chain B, domain 1"/>
    <property type="match status" value="1"/>
</dbReference>
<keyword evidence="13" id="KW-0325">Glycoprotein</keyword>
<dbReference type="Pfam" id="PF00965">
    <property type="entry name" value="TIMP"/>
    <property type="match status" value="1"/>
</dbReference>
<evidence type="ECO:0000256" key="12">
    <source>
        <dbReference type="ARBA" id="ARBA00023157"/>
    </source>
</evidence>
<feature type="binding site" evidence="18">
    <location>
        <position position="76"/>
    </location>
    <ligand>
        <name>Zn(2+)</name>
        <dbReference type="ChEBI" id="CHEBI:29105"/>
        <note>ligand shared with metalloproteinase partner</note>
    </ligand>
</feature>
<feature type="disulfide bond" evidence="19">
    <location>
        <begin position="220"/>
        <end position="241"/>
    </location>
</feature>
<dbReference type="FunFam" id="3.90.370.10:FF:000001">
    <property type="entry name" value="Metalloproteinase inhibitor 3"/>
    <property type="match status" value="1"/>
</dbReference>
<reference evidence="21 22" key="1">
    <citation type="journal article" date="2020" name="Nature">
        <title>Six reference-quality genomes reveal evolution of bat adaptations.</title>
        <authorList>
            <person name="Jebb D."/>
            <person name="Huang Z."/>
            <person name="Pippel M."/>
            <person name="Hughes G.M."/>
            <person name="Lavrichenko K."/>
            <person name="Devanna P."/>
            <person name="Winkler S."/>
            <person name="Jermiin L.S."/>
            <person name="Skirmuntt E.C."/>
            <person name="Katzourakis A."/>
            <person name="Burkitt-Gray L."/>
            <person name="Ray D.A."/>
            <person name="Sullivan K.A.M."/>
            <person name="Roscito J.G."/>
            <person name="Kirilenko B.M."/>
            <person name="Davalos L.M."/>
            <person name="Corthals A.P."/>
            <person name="Power M.L."/>
            <person name="Jones G."/>
            <person name="Ransome R.D."/>
            <person name="Dechmann D.K.N."/>
            <person name="Locatelli A.G."/>
            <person name="Puechmaille S.J."/>
            <person name="Fedrigo O."/>
            <person name="Jarvis E.D."/>
            <person name="Hiller M."/>
            <person name="Vernes S.C."/>
            <person name="Myers E.W."/>
            <person name="Teeling E.C."/>
        </authorList>
    </citation>
    <scope>NUCLEOTIDE SEQUENCE [LARGE SCALE GENOMIC DNA]</scope>
    <source>
        <strain evidence="21">MMyoMyo1</strain>
        <tissue evidence="21">Flight muscle</tissue>
    </source>
</reference>
<evidence type="ECO:0000256" key="14">
    <source>
        <dbReference type="ARBA" id="ARBA00023215"/>
    </source>
</evidence>
<evidence type="ECO:0000256" key="11">
    <source>
        <dbReference type="ARBA" id="ARBA00023030"/>
    </source>
</evidence>
<evidence type="ECO:0000256" key="2">
    <source>
        <dbReference type="ARBA" id="ARBA00011027"/>
    </source>
</evidence>
<dbReference type="PANTHER" id="PTHR11844:SF20">
    <property type="entry name" value="METALLOPROTEINASE INHIBITOR 1"/>
    <property type="match status" value="1"/>
</dbReference>
<dbReference type="GO" id="GO:0008191">
    <property type="term" value="F:metalloendopeptidase inhibitor activity"/>
    <property type="evidence" value="ECO:0007669"/>
    <property type="project" value="InterPro"/>
</dbReference>
<dbReference type="PROSITE" id="PS50189">
    <property type="entry name" value="NTR"/>
    <property type="match status" value="1"/>
</dbReference>
<dbReference type="GO" id="GO:0046872">
    <property type="term" value="F:metal ion binding"/>
    <property type="evidence" value="ECO:0007669"/>
    <property type="project" value="UniProtKB-KW"/>
</dbReference>
<keyword evidence="5" id="KW-0597">Phosphoprotein</keyword>
<dbReference type="GO" id="GO:0034097">
    <property type="term" value="P:response to cytokine"/>
    <property type="evidence" value="ECO:0007669"/>
    <property type="project" value="TreeGrafter"/>
</dbReference>
<keyword evidence="7" id="KW-0646">Protease inhibitor</keyword>
<keyword evidence="12 19" id="KW-1015">Disulfide bond</keyword>
<name>A0A7J7YFR2_MYOMY</name>
<evidence type="ECO:0000313" key="21">
    <source>
        <dbReference type="EMBL" id="KAF6360793.1"/>
    </source>
</evidence>
<dbReference type="OrthoDB" id="6041373at2759"/>
<evidence type="ECO:0000256" key="10">
    <source>
        <dbReference type="ARBA" id="ARBA00022833"/>
    </source>
</evidence>
<dbReference type="GO" id="GO:0005615">
    <property type="term" value="C:extracellular space"/>
    <property type="evidence" value="ECO:0007669"/>
    <property type="project" value="TreeGrafter"/>
</dbReference>
<dbReference type="GO" id="GO:0031012">
    <property type="term" value="C:extracellular matrix"/>
    <property type="evidence" value="ECO:0007669"/>
    <property type="project" value="TreeGrafter"/>
</dbReference>
<dbReference type="InterPro" id="IPR008993">
    <property type="entry name" value="TIMP-like_OB-fold"/>
</dbReference>
<dbReference type="Proteomes" id="UP000527355">
    <property type="component" value="Unassembled WGS sequence"/>
</dbReference>
<feature type="disulfide bond" evidence="19">
    <location>
        <begin position="78"/>
        <end position="174"/>
    </location>
</feature>
<dbReference type="SUPFAM" id="SSF50242">
    <property type="entry name" value="TIMP-like"/>
    <property type="match status" value="1"/>
</dbReference>
<sequence length="259" mass="28666">MHPGSLEACGFRTAATATPAPAPCVDIYPPLLRPCRHRCRPSVQRSSIREPIMATFESLASGILLLLCLTAPSRACTCVPSHPQMAFCNSDLVIKAKFIGTAEVNQTTLYQRYEIKMTKMLKGFNALGDVPDIQFVHTPAMESVCGYFHQSQNRSQEFLIAGQLRNGQLHITTCSFVVPWNSLSATQRRGFTKLYSAGCEECTVFPCSSIPCKLQSNNQCLWTDQLLTGSDKGFQSRHLACLPQKSGMCNWQSLRPRIA</sequence>
<evidence type="ECO:0000256" key="15">
    <source>
        <dbReference type="ARBA" id="ARBA00024917"/>
    </source>
</evidence>
<dbReference type="VEuPathDB" id="HostDB:GeneID_118653779"/>
<evidence type="ECO:0000313" key="22">
    <source>
        <dbReference type="Proteomes" id="UP000527355"/>
    </source>
</evidence>
<evidence type="ECO:0000256" key="3">
    <source>
        <dbReference type="ARBA" id="ARBA00013524"/>
    </source>
</evidence>
<accession>A0A7J7YFR2</accession>
<dbReference type="GO" id="GO:0002020">
    <property type="term" value="F:protease binding"/>
    <property type="evidence" value="ECO:0007669"/>
    <property type="project" value="TreeGrafter"/>
</dbReference>
<dbReference type="GO" id="GO:0008083">
    <property type="term" value="F:growth factor activity"/>
    <property type="evidence" value="ECO:0007669"/>
    <property type="project" value="UniProtKB-KW"/>
</dbReference>
<keyword evidence="11" id="KW-0339">Growth factor</keyword>
<evidence type="ECO:0000256" key="9">
    <source>
        <dbReference type="ARBA" id="ARBA00022729"/>
    </source>
</evidence>
<feature type="disulfide bond" evidence="19">
    <location>
        <begin position="88"/>
        <end position="199"/>
    </location>
</feature>
<keyword evidence="10 18" id="KW-0862">Zinc</keyword>
<evidence type="ECO:0000256" key="6">
    <source>
        <dbReference type="ARBA" id="ARBA00022608"/>
    </source>
</evidence>
<keyword evidence="4" id="KW-0964">Secreted</keyword>
<dbReference type="Gene3D" id="2.40.50.120">
    <property type="match status" value="1"/>
</dbReference>
<comment type="function">
    <text evidence="15">Metalloproteinase inhibitor that functions by forming one to one complexes with target metalloproteinases, such as collagenases, and irreversibly inactivates them by binding to their catalytic zinc cofactor. Acts on MMP1, MMP2, MMP3, MMP7, MMP8, MMP9, MMP10, MMP11, MMP12, MMP13 and MMP16. Does not act on MMP14. Also functions as a growth factor that regulates cell differentiation, migration and cell death and activates cellular signaling cascades via CD63 and ITGB1. Plays a role in integrin signaling.</text>
</comment>
<dbReference type="SMART" id="SM00206">
    <property type="entry name" value="NTR"/>
    <property type="match status" value="1"/>
</dbReference>
<evidence type="ECO:0000256" key="5">
    <source>
        <dbReference type="ARBA" id="ARBA00022553"/>
    </source>
</evidence>
<evidence type="ECO:0000256" key="8">
    <source>
        <dbReference type="ARBA" id="ARBA00022723"/>
    </source>
</evidence>
<protein>
    <recommendedName>
        <fullName evidence="3">Metalloproteinase inhibitor 1</fullName>
    </recommendedName>
    <alternativeName>
        <fullName evidence="17">Tissue inhibitor of metalloproteinases 1</fullName>
    </alternativeName>
</protein>
<keyword evidence="14" id="KW-0481">Metalloenzyme inhibitor</keyword>
<evidence type="ECO:0000256" key="1">
    <source>
        <dbReference type="ARBA" id="ARBA00004613"/>
    </source>
</evidence>
<comment type="similarity">
    <text evidence="2">Belongs to the protease inhibitor I35 (TIMP) family.</text>
</comment>
<dbReference type="EMBL" id="JABWUV010000004">
    <property type="protein sequence ID" value="KAF6360793.1"/>
    <property type="molecule type" value="Genomic_DNA"/>
</dbReference>
<evidence type="ECO:0000256" key="17">
    <source>
        <dbReference type="ARBA" id="ARBA00030100"/>
    </source>
</evidence>
<dbReference type="InterPro" id="IPR001134">
    <property type="entry name" value="Netrin_domain"/>
</dbReference>
<evidence type="ECO:0000256" key="16">
    <source>
        <dbReference type="ARBA" id="ARBA00025946"/>
    </source>
</evidence>
<proteinExistence type="inferred from homology"/>
<evidence type="ECO:0000256" key="7">
    <source>
        <dbReference type="ARBA" id="ARBA00022690"/>
    </source>
</evidence>
<dbReference type="GO" id="GO:0051045">
    <property type="term" value="P:negative regulation of membrane protein ectodomain proteolysis"/>
    <property type="evidence" value="ECO:0007669"/>
    <property type="project" value="TreeGrafter"/>
</dbReference>
<evidence type="ECO:0000256" key="18">
    <source>
        <dbReference type="PIRSR" id="PIRSR601820-1"/>
    </source>
</evidence>
<organism evidence="21 22">
    <name type="scientific">Myotis myotis</name>
    <name type="common">Greater mouse-eared bat</name>
    <name type="synonym">Vespertilio myotis</name>
    <dbReference type="NCBI Taxonomy" id="51298"/>
    <lineage>
        <taxon>Eukaryota</taxon>
        <taxon>Metazoa</taxon>
        <taxon>Chordata</taxon>
        <taxon>Craniata</taxon>
        <taxon>Vertebrata</taxon>
        <taxon>Euteleostomi</taxon>
        <taxon>Mammalia</taxon>
        <taxon>Eutheria</taxon>
        <taxon>Laurasiatheria</taxon>
        <taxon>Chiroptera</taxon>
        <taxon>Yangochiroptera</taxon>
        <taxon>Vespertilionidae</taxon>
        <taxon>Myotis</taxon>
    </lineage>
</organism>
<dbReference type="PROSITE" id="PS00288">
    <property type="entry name" value="TIMP"/>
    <property type="match status" value="1"/>
</dbReference>
<comment type="subcellular location">
    <subcellularLocation>
        <location evidence="1">Secreted</location>
    </subcellularLocation>
</comment>
<dbReference type="GO" id="GO:0009725">
    <property type="term" value="P:response to hormone"/>
    <property type="evidence" value="ECO:0007669"/>
    <property type="project" value="TreeGrafter"/>
</dbReference>